<feature type="region of interest" description="Disordered" evidence="1">
    <location>
        <begin position="48"/>
        <end position="112"/>
    </location>
</feature>
<dbReference type="EMBL" id="CM002289">
    <property type="protein sequence ID" value="ESW28742.1"/>
    <property type="molecule type" value="Genomic_DNA"/>
</dbReference>
<proteinExistence type="predicted"/>
<keyword evidence="3" id="KW-1185">Reference proteome</keyword>
<evidence type="ECO:0000313" key="3">
    <source>
        <dbReference type="Proteomes" id="UP000000226"/>
    </source>
</evidence>
<dbReference type="AlphaFoldDB" id="V7CEZ2"/>
<evidence type="ECO:0000313" key="2">
    <source>
        <dbReference type="EMBL" id="ESW28742.1"/>
    </source>
</evidence>
<dbReference type="Gramene" id="ESW28742">
    <property type="protein sequence ID" value="ESW28742"/>
    <property type="gene ID" value="PHAVU_002G014000g"/>
</dbReference>
<name>V7CEZ2_PHAVU</name>
<protein>
    <submittedName>
        <fullName evidence="2">Uncharacterized protein</fullName>
    </submittedName>
</protein>
<reference evidence="3" key="1">
    <citation type="journal article" date="2014" name="Nat. Genet.">
        <title>A reference genome for common bean and genome-wide analysis of dual domestications.</title>
        <authorList>
            <person name="Schmutz J."/>
            <person name="McClean P.E."/>
            <person name="Mamidi S."/>
            <person name="Wu G.A."/>
            <person name="Cannon S.B."/>
            <person name="Grimwood J."/>
            <person name="Jenkins J."/>
            <person name="Shu S."/>
            <person name="Song Q."/>
            <person name="Chavarro C."/>
            <person name="Torres-Torres M."/>
            <person name="Geffroy V."/>
            <person name="Moghaddam S.M."/>
            <person name="Gao D."/>
            <person name="Abernathy B."/>
            <person name="Barry K."/>
            <person name="Blair M."/>
            <person name="Brick M.A."/>
            <person name="Chovatia M."/>
            <person name="Gepts P."/>
            <person name="Goodstein D.M."/>
            <person name="Gonzales M."/>
            <person name="Hellsten U."/>
            <person name="Hyten D.L."/>
            <person name="Jia G."/>
            <person name="Kelly J.D."/>
            <person name="Kudrna D."/>
            <person name="Lee R."/>
            <person name="Richard M.M."/>
            <person name="Miklas P.N."/>
            <person name="Osorno J.M."/>
            <person name="Rodrigues J."/>
            <person name="Thareau V."/>
            <person name="Urrea C.A."/>
            <person name="Wang M."/>
            <person name="Yu Y."/>
            <person name="Zhang M."/>
            <person name="Wing R.A."/>
            <person name="Cregan P.B."/>
            <person name="Rokhsar D.S."/>
            <person name="Jackson S.A."/>
        </authorList>
    </citation>
    <scope>NUCLEOTIDE SEQUENCE [LARGE SCALE GENOMIC DNA]</scope>
    <source>
        <strain evidence="3">cv. G19833</strain>
    </source>
</reference>
<evidence type="ECO:0000256" key="1">
    <source>
        <dbReference type="SAM" id="MobiDB-lite"/>
    </source>
</evidence>
<organism evidence="2 3">
    <name type="scientific">Phaseolus vulgaris</name>
    <name type="common">Kidney bean</name>
    <name type="synonym">French bean</name>
    <dbReference type="NCBI Taxonomy" id="3885"/>
    <lineage>
        <taxon>Eukaryota</taxon>
        <taxon>Viridiplantae</taxon>
        <taxon>Streptophyta</taxon>
        <taxon>Embryophyta</taxon>
        <taxon>Tracheophyta</taxon>
        <taxon>Spermatophyta</taxon>
        <taxon>Magnoliopsida</taxon>
        <taxon>eudicotyledons</taxon>
        <taxon>Gunneridae</taxon>
        <taxon>Pentapetalae</taxon>
        <taxon>rosids</taxon>
        <taxon>fabids</taxon>
        <taxon>Fabales</taxon>
        <taxon>Fabaceae</taxon>
        <taxon>Papilionoideae</taxon>
        <taxon>50 kb inversion clade</taxon>
        <taxon>NPAAA clade</taxon>
        <taxon>indigoferoid/millettioid clade</taxon>
        <taxon>Phaseoleae</taxon>
        <taxon>Phaseolus</taxon>
    </lineage>
</organism>
<feature type="compositionally biased region" description="Pro residues" evidence="1">
    <location>
        <begin position="75"/>
        <end position="89"/>
    </location>
</feature>
<accession>V7CEZ2</accession>
<sequence>MAESLQAIGQKFDAIYLTPPTQSLPIEWPPQLLPPSYISKNSQTYPYPHLYYPPQHPQQPPAHRDFNHIHQHLYYPPPPPPPPPPPSPSPYSTNLHHQPHHLHQMPLSSQYH</sequence>
<gene>
    <name evidence="2" type="ORF">PHAVU_002G014000g</name>
</gene>
<dbReference type="Proteomes" id="UP000000226">
    <property type="component" value="Chromosome 2"/>
</dbReference>